<evidence type="ECO:0000256" key="2">
    <source>
        <dbReference type="ARBA" id="ARBA00006434"/>
    </source>
</evidence>
<feature type="transmembrane region" description="Helical" evidence="7">
    <location>
        <begin position="120"/>
        <end position="142"/>
    </location>
</feature>
<dbReference type="GO" id="GO:0005886">
    <property type="term" value="C:plasma membrane"/>
    <property type="evidence" value="ECO:0007669"/>
    <property type="project" value="TreeGrafter"/>
</dbReference>
<dbReference type="PROSITE" id="PS50283">
    <property type="entry name" value="NA_SOLUT_SYMP_3"/>
    <property type="match status" value="1"/>
</dbReference>
<dbReference type="EMBL" id="CP030840">
    <property type="protein sequence ID" value="AXC10581.1"/>
    <property type="molecule type" value="Genomic_DNA"/>
</dbReference>
<protein>
    <submittedName>
        <fullName evidence="8">SSS sodium solute transporter superfamily</fullName>
    </submittedName>
</protein>
<sequence length="603" mass="65902">MNLTFVDWLIMLLYFVFVLGIGFALKRFMKTSKDFFQAGRALPAWICGLAFISANLGAQEVIGMGASGAKYGIATSHFYWLGAIPAMIFVGVFMMPFYYGSKARSVPEFLRLRYDEKTRAYNACSFAVMTVFSSGISMYAMARLIQTLHVFDGLFLSMGLPLGWIFHFAIVISAIIVLGYIFLGGLTSAIYNEVLQFFLIVAGFLPLVWIGLRNVGGWDGLKTRLPEAYSHAWRGMTHANTNPLGVEVFGLAMGLGFVLSFGYWCTDFLVIQTAMATDSEENARRVPLIAAIPKMFFPFLVILPGLLAIATPLTANSAKIVNGIAVQNAANGEVVPAGKGLIPVKVDPINGKVLYDQKGQPLLDYDLAIPNMLLHYFPTGILGLGLTALLASFMSGMAGNVTAFNTVWTYDLYQGYINKGASDSHYLKMGRWATVGGILLSICAAYAATSFNNIMDTLQLVFSFVNAPLFATFLLGMFWKRTTGHAAFTGLVSGTVAAIVHHGLTLPADAHPGIHGGWIAVVHSYPSDMAQNFWTAIWAFSVNFVLTIIISLFTKPREEKDLVGLVYSLTPKPVEHTMSWYTRPSTLAVGLIVLLVGLNIIFR</sequence>
<feature type="transmembrane region" description="Helical" evidence="7">
    <location>
        <begin position="533"/>
        <end position="553"/>
    </location>
</feature>
<feature type="transmembrane region" description="Helical" evidence="7">
    <location>
        <begin position="244"/>
        <end position="265"/>
    </location>
</feature>
<comment type="similarity">
    <text evidence="2 6">Belongs to the sodium:solute symporter (SSF) (TC 2.A.21) family.</text>
</comment>
<dbReference type="AlphaFoldDB" id="A0A2Z5FUP5"/>
<feature type="transmembrane region" description="Helical" evidence="7">
    <location>
        <begin position="162"/>
        <end position="182"/>
    </location>
</feature>
<organism evidence="8 9">
    <name type="scientific">Acidisarcina polymorpha</name>
    <dbReference type="NCBI Taxonomy" id="2211140"/>
    <lineage>
        <taxon>Bacteria</taxon>
        <taxon>Pseudomonadati</taxon>
        <taxon>Acidobacteriota</taxon>
        <taxon>Terriglobia</taxon>
        <taxon>Terriglobales</taxon>
        <taxon>Acidobacteriaceae</taxon>
        <taxon>Acidisarcina</taxon>
    </lineage>
</organism>
<evidence type="ECO:0000313" key="9">
    <source>
        <dbReference type="Proteomes" id="UP000253606"/>
    </source>
</evidence>
<feature type="transmembrane region" description="Helical" evidence="7">
    <location>
        <begin position="585"/>
        <end position="602"/>
    </location>
</feature>
<comment type="subcellular location">
    <subcellularLocation>
        <location evidence="1">Membrane</location>
        <topology evidence="1">Multi-pass membrane protein</topology>
    </subcellularLocation>
</comment>
<dbReference type="KEGG" id="abas:ACPOL_1233"/>
<feature type="transmembrane region" description="Helical" evidence="7">
    <location>
        <begin position="78"/>
        <end position="99"/>
    </location>
</feature>
<dbReference type="GO" id="GO:0005412">
    <property type="term" value="F:D-glucose:sodium symporter activity"/>
    <property type="evidence" value="ECO:0007669"/>
    <property type="project" value="TreeGrafter"/>
</dbReference>
<gene>
    <name evidence="8" type="ORF">ACPOL_1233</name>
</gene>
<dbReference type="NCBIfam" id="TIGR00813">
    <property type="entry name" value="sss"/>
    <property type="match status" value="1"/>
</dbReference>
<dbReference type="Gene3D" id="1.20.1730.10">
    <property type="entry name" value="Sodium/glucose cotransporter"/>
    <property type="match status" value="1"/>
</dbReference>
<keyword evidence="9" id="KW-1185">Reference proteome</keyword>
<keyword evidence="3 7" id="KW-0812">Transmembrane</keyword>
<feature type="transmembrane region" description="Helical" evidence="7">
    <location>
        <begin position="6"/>
        <end position="25"/>
    </location>
</feature>
<dbReference type="InterPro" id="IPR001734">
    <property type="entry name" value="Na/solute_symporter"/>
</dbReference>
<keyword evidence="5 7" id="KW-0472">Membrane</keyword>
<dbReference type="Pfam" id="PF00474">
    <property type="entry name" value="SSF"/>
    <property type="match status" value="1"/>
</dbReference>
<reference evidence="8 9" key="1">
    <citation type="journal article" date="2018" name="Front. Microbiol.">
        <title>Hydrolytic Capabilities as a Key to Environmental Success: Chitinolytic and Cellulolytic Acidobacteria From Acidic Sub-arctic Soils and Boreal Peatlands.</title>
        <authorList>
            <person name="Belova S.E."/>
            <person name="Ravin N.V."/>
            <person name="Pankratov T.A."/>
            <person name="Rakitin A.L."/>
            <person name="Ivanova A.A."/>
            <person name="Beletsky A.V."/>
            <person name="Mardanov A.V."/>
            <person name="Sinninghe Damste J.S."/>
            <person name="Dedysh S.N."/>
        </authorList>
    </citation>
    <scope>NUCLEOTIDE SEQUENCE [LARGE SCALE GENOMIC DNA]</scope>
    <source>
        <strain evidence="8 9">SBC82</strain>
    </source>
</reference>
<dbReference type="PANTHER" id="PTHR11819:SF195">
    <property type="entry name" value="SODIUM_GLUCOSE COTRANSPORTER 4"/>
    <property type="match status" value="1"/>
</dbReference>
<evidence type="ECO:0000256" key="3">
    <source>
        <dbReference type="ARBA" id="ARBA00022692"/>
    </source>
</evidence>
<accession>A0A2Z5FUP5</accession>
<feature type="transmembrane region" description="Helical" evidence="7">
    <location>
        <begin position="381"/>
        <end position="408"/>
    </location>
</feature>
<keyword evidence="4 7" id="KW-1133">Transmembrane helix</keyword>
<feature type="transmembrane region" description="Helical" evidence="7">
    <location>
        <begin position="286"/>
        <end position="309"/>
    </location>
</feature>
<feature type="transmembrane region" description="Helical" evidence="7">
    <location>
        <begin position="429"/>
        <end position="448"/>
    </location>
</feature>
<evidence type="ECO:0000256" key="4">
    <source>
        <dbReference type="ARBA" id="ARBA00022989"/>
    </source>
</evidence>
<dbReference type="Proteomes" id="UP000253606">
    <property type="component" value="Chromosome"/>
</dbReference>
<dbReference type="CDD" id="cd11478">
    <property type="entry name" value="SLC5sbd_u2"/>
    <property type="match status" value="1"/>
</dbReference>
<evidence type="ECO:0000256" key="6">
    <source>
        <dbReference type="RuleBase" id="RU362091"/>
    </source>
</evidence>
<dbReference type="InterPro" id="IPR038377">
    <property type="entry name" value="Na/Glc_symporter_sf"/>
</dbReference>
<dbReference type="PANTHER" id="PTHR11819">
    <property type="entry name" value="SOLUTE CARRIER FAMILY 5"/>
    <property type="match status" value="1"/>
</dbReference>
<evidence type="ECO:0000256" key="1">
    <source>
        <dbReference type="ARBA" id="ARBA00004141"/>
    </source>
</evidence>
<evidence type="ECO:0000313" key="8">
    <source>
        <dbReference type="EMBL" id="AXC10581.1"/>
    </source>
</evidence>
<name>A0A2Z5FUP5_9BACT</name>
<evidence type="ECO:0000256" key="5">
    <source>
        <dbReference type="ARBA" id="ARBA00023136"/>
    </source>
</evidence>
<feature type="transmembrane region" description="Helical" evidence="7">
    <location>
        <begin position="194"/>
        <end position="212"/>
    </location>
</feature>
<evidence type="ECO:0000256" key="7">
    <source>
        <dbReference type="SAM" id="Phobius"/>
    </source>
</evidence>
<proteinExistence type="inferred from homology"/>
<feature type="transmembrane region" description="Helical" evidence="7">
    <location>
        <begin position="460"/>
        <end position="479"/>
    </location>
</feature>
<feature type="transmembrane region" description="Helical" evidence="7">
    <location>
        <begin position="37"/>
        <end position="58"/>
    </location>
</feature>